<protein>
    <recommendedName>
        <fullName evidence="3">DUF4893 domain-containing protein</fullName>
    </recommendedName>
</protein>
<sequence>MRARCLIAGIASLAIPSLVQAKTEWLQSARLTGSEIAALCERVRDVRLLARMQMISSGSERWRKLSRQELVIESATVGVLPLEPRCYVIARAGPAGEKERRAFEVHDFLVSPDGVSVFVIGRAYNVEAPLGRNGR</sequence>
<proteinExistence type="predicted"/>
<name>A0AAU7JGU6_9HYPH</name>
<accession>A0AAU7JGU6</accession>
<feature type="signal peptide" evidence="1">
    <location>
        <begin position="1"/>
        <end position="21"/>
    </location>
</feature>
<evidence type="ECO:0008006" key="3">
    <source>
        <dbReference type="Google" id="ProtNLM"/>
    </source>
</evidence>
<evidence type="ECO:0000256" key="1">
    <source>
        <dbReference type="SAM" id="SignalP"/>
    </source>
</evidence>
<keyword evidence="1" id="KW-0732">Signal</keyword>
<dbReference type="RefSeq" id="WP_406856125.1">
    <property type="nucleotide sequence ID" value="NZ_CP157484.1"/>
</dbReference>
<dbReference type="EMBL" id="CP157484">
    <property type="protein sequence ID" value="XBO39284.1"/>
    <property type="molecule type" value="Genomic_DNA"/>
</dbReference>
<organism evidence="2">
    <name type="scientific">Alsobacter sp. KACC 23698</name>
    <dbReference type="NCBI Taxonomy" id="3149229"/>
    <lineage>
        <taxon>Bacteria</taxon>
        <taxon>Pseudomonadati</taxon>
        <taxon>Pseudomonadota</taxon>
        <taxon>Alphaproteobacteria</taxon>
        <taxon>Hyphomicrobiales</taxon>
        <taxon>Alsobacteraceae</taxon>
        <taxon>Alsobacter</taxon>
    </lineage>
</organism>
<evidence type="ECO:0000313" key="2">
    <source>
        <dbReference type="EMBL" id="XBO39284.1"/>
    </source>
</evidence>
<reference evidence="2" key="1">
    <citation type="submission" date="2024-05" db="EMBL/GenBank/DDBJ databases">
        <authorList>
            <person name="Kim S."/>
            <person name="Heo J."/>
            <person name="Choi H."/>
            <person name="Choi Y."/>
            <person name="Kwon S.-W."/>
            <person name="Kim Y."/>
        </authorList>
    </citation>
    <scope>NUCLEOTIDE SEQUENCE</scope>
    <source>
        <strain evidence="2">KACC 23698</strain>
    </source>
</reference>
<dbReference type="AlphaFoldDB" id="A0AAU7JGU6"/>
<feature type="chain" id="PRO_5043526319" description="DUF4893 domain-containing protein" evidence="1">
    <location>
        <begin position="22"/>
        <end position="135"/>
    </location>
</feature>
<gene>
    <name evidence="2" type="ORF">ABEG18_00400</name>
</gene>